<dbReference type="PANTHER" id="PTHR14226">
    <property type="entry name" value="NEUROPATHY TARGET ESTERASE/SWISS CHEESE D.MELANOGASTER"/>
    <property type="match status" value="1"/>
</dbReference>
<dbReference type="SUPFAM" id="SSF52151">
    <property type="entry name" value="FabD/lysophospholipase-like"/>
    <property type="match status" value="1"/>
</dbReference>
<dbReference type="AlphaFoldDB" id="A0A1X6NPC9"/>
<dbReference type="Proteomes" id="UP000218209">
    <property type="component" value="Unassembled WGS sequence"/>
</dbReference>
<feature type="compositionally biased region" description="Gly residues" evidence="5">
    <location>
        <begin position="296"/>
        <end position="308"/>
    </location>
</feature>
<evidence type="ECO:0000256" key="3">
    <source>
        <dbReference type="ARBA" id="ARBA00023098"/>
    </source>
</evidence>
<feature type="short sequence motif" description="GXSXG" evidence="4">
    <location>
        <begin position="31"/>
        <end position="35"/>
    </location>
</feature>
<feature type="region of interest" description="Disordered" evidence="5">
    <location>
        <begin position="288"/>
        <end position="308"/>
    </location>
</feature>
<feature type="active site" description="Proton acceptor" evidence="4">
    <location>
        <position position="200"/>
    </location>
</feature>
<evidence type="ECO:0000259" key="6">
    <source>
        <dbReference type="PROSITE" id="PS51635"/>
    </source>
</evidence>
<dbReference type="PANTHER" id="PTHR14226:SF10">
    <property type="entry name" value="TRIACYLGLYCEROL LIPASE 4-RELATED"/>
    <property type="match status" value="1"/>
</dbReference>
<evidence type="ECO:0000256" key="2">
    <source>
        <dbReference type="ARBA" id="ARBA00022963"/>
    </source>
</evidence>
<sequence>MLSGGASMGLHHLGVAKALLDANLLPRVLSGVSAGAIIASILGSFTDGELRSIFASADIVNPRRGTAFAFEFFDTETPAGARLRGLLRTASLREHLGDTTFAEAYGRTKRILNVTVTPVRAGDPPLLLNYLTAPDVLLWSAVSASSALPLVFAPVRLLAKDPTSGVLIPYAGASGGGGVDGGLSGAADGGGGGGGGGFIDGSIHADVPLARIAELSIVNHFIVSQANPHLTLLRTRLAGILKAEVQLRYWQASQLGLIPQFLRSLFPVLVKPLHDDYEPRRRWRLGAPLSQPDVGVGQGSHGRWGGPH</sequence>
<dbReference type="Gene3D" id="3.40.1090.10">
    <property type="entry name" value="Cytosolic phospholipase A2 catalytic domain"/>
    <property type="match status" value="2"/>
</dbReference>
<comment type="caution">
    <text evidence="4">Lacks conserved residue(s) required for the propagation of feature annotation.</text>
</comment>
<dbReference type="InterPro" id="IPR002641">
    <property type="entry name" value="PNPLA_dom"/>
</dbReference>
<evidence type="ECO:0000313" key="7">
    <source>
        <dbReference type="EMBL" id="OSX70356.1"/>
    </source>
</evidence>
<evidence type="ECO:0000256" key="4">
    <source>
        <dbReference type="PROSITE-ProRule" id="PRU01161"/>
    </source>
</evidence>
<feature type="domain" description="PNPLA" evidence="6">
    <location>
        <begin position="1"/>
        <end position="213"/>
    </location>
</feature>
<feature type="active site" description="Nucleophile" evidence="4">
    <location>
        <position position="33"/>
    </location>
</feature>
<gene>
    <name evidence="7" type="ORF">BU14_0780s0007</name>
</gene>
<dbReference type="OrthoDB" id="10049244at2759"/>
<dbReference type="Pfam" id="PF01734">
    <property type="entry name" value="Patatin"/>
    <property type="match status" value="1"/>
</dbReference>
<evidence type="ECO:0000313" key="8">
    <source>
        <dbReference type="Proteomes" id="UP000218209"/>
    </source>
</evidence>
<keyword evidence="2 4" id="KW-0442">Lipid degradation</keyword>
<dbReference type="EMBL" id="KV919270">
    <property type="protein sequence ID" value="OSX70356.1"/>
    <property type="molecule type" value="Genomic_DNA"/>
</dbReference>
<reference evidence="7 8" key="1">
    <citation type="submission" date="2017-03" db="EMBL/GenBank/DDBJ databases">
        <title>WGS assembly of Porphyra umbilicalis.</title>
        <authorList>
            <person name="Brawley S.H."/>
            <person name="Blouin N.A."/>
            <person name="Ficko-Blean E."/>
            <person name="Wheeler G.L."/>
            <person name="Lohr M."/>
            <person name="Goodson H.V."/>
            <person name="Jenkins J.W."/>
            <person name="Blaby-Haas C.E."/>
            <person name="Helliwell K.E."/>
            <person name="Chan C."/>
            <person name="Marriage T."/>
            <person name="Bhattacharya D."/>
            <person name="Klein A.S."/>
            <person name="Badis Y."/>
            <person name="Brodie J."/>
            <person name="Cao Y."/>
            <person name="Collen J."/>
            <person name="Dittami S.M."/>
            <person name="Gachon C.M."/>
            <person name="Green B.R."/>
            <person name="Karpowicz S."/>
            <person name="Kim J.W."/>
            <person name="Kudahl U."/>
            <person name="Lin S."/>
            <person name="Michel G."/>
            <person name="Mittag M."/>
            <person name="Olson B.J."/>
            <person name="Pangilinan J."/>
            <person name="Peng Y."/>
            <person name="Qiu H."/>
            <person name="Shu S."/>
            <person name="Singer J.T."/>
            <person name="Smith A.G."/>
            <person name="Sprecher B.N."/>
            <person name="Wagner V."/>
            <person name="Wang W."/>
            <person name="Wang Z.-Y."/>
            <person name="Yan J."/>
            <person name="Yarish C."/>
            <person name="Zoeuner-Riek S."/>
            <person name="Zhuang Y."/>
            <person name="Zou Y."/>
            <person name="Lindquist E.A."/>
            <person name="Grimwood J."/>
            <person name="Barry K."/>
            <person name="Rokhsar D.S."/>
            <person name="Schmutz J."/>
            <person name="Stiller J.W."/>
            <person name="Grossman A.R."/>
            <person name="Prochnik S.E."/>
        </authorList>
    </citation>
    <scope>NUCLEOTIDE SEQUENCE [LARGE SCALE GENOMIC DNA]</scope>
    <source>
        <strain evidence="7">4086291</strain>
    </source>
</reference>
<evidence type="ECO:0000256" key="1">
    <source>
        <dbReference type="ARBA" id="ARBA00022801"/>
    </source>
</evidence>
<keyword evidence="8" id="KW-1185">Reference proteome</keyword>
<organism evidence="7 8">
    <name type="scientific">Porphyra umbilicalis</name>
    <name type="common">Purple laver</name>
    <name type="synonym">Red alga</name>
    <dbReference type="NCBI Taxonomy" id="2786"/>
    <lineage>
        <taxon>Eukaryota</taxon>
        <taxon>Rhodophyta</taxon>
        <taxon>Bangiophyceae</taxon>
        <taxon>Bangiales</taxon>
        <taxon>Bangiaceae</taxon>
        <taxon>Porphyra</taxon>
    </lineage>
</organism>
<dbReference type="InterPro" id="IPR050301">
    <property type="entry name" value="NTE"/>
</dbReference>
<dbReference type="GO" id="GO:0016298">
    <property type="term" value="F:lipase activity"/>
    <property type="evidence" value="ECO:0007669"/>
    <property type="project" value="UniProtKB-ARBA"/>
</dbReference>
<protein>
    <recommendedName>
        <fullName evidence="6">PNPLA domain-containing protein</fullName>
    </recommendedName>
</protein>
<dbReference type="PROSITE" id="PS51635">
    <property type="entry name" value="PNPLA"/>
    <property type="match status" value="1"/>
</dbReference>
<dbReference type="GO" id="GO:0016042">
    <property type="term" value="P:lipid catabolic process"/>
    <property type="evidence" value="ECO:0007669"/>
    <property type="project" value="UniProtKB-UniRule"/>
</dbReference>
<proteinExistence type="predicted"/>
<dbReference type="GO" id="GO:0052689">
    <property type="term" value="F:carboxylic ester hydrolase activity"/>
    <property type="evidence" value="ECO:0007669"/>
    <property type="project" value="UniProtKB-ARBA"/>
</dbReference>
<accession>A0A1X6NPC9</accession>
<feature type="non-terminal residue" evidence="7">
    <location>
        <position position="308"/>
    </location>
</feature>
<evidence type="ECO:0000256" key="5">
    <source>
        <dbReference type="SAM" id="MobiDB-lite"/>
    </source>
</evidence>
<dbReference type="InterPro" id="IPR016035">
    <property type="entry name" value="Acyl_Trfase/lysoPLipase"/>
</dbReference>
<keyword evidence="3 4" id="KW-0443">Lipid metabolism</keyword>
<name>A0A1X6NPC9_PORUM</name>
<keyword evidence="1 4" id="KW-0378">Hydrolase</keyword>